<dbReference type="SUPFAM" id="SSF54862">
    <property type="entry name" value="4Fe-4S ferredoxins"/>
    <property type="match status" value="1"/>
</dbReference>
<keyword evidence="5" id="KW-0560">Oxidoreductase</keyword>
<keyword evidence="3" id="KW-0411">Iron-sulfur</keyword>
<name>A0A376RFZ8_ECOLX</name>
<dbReference type="EMBL" id="UGCD01000002">
    <property type="protein sequence ID" value="STI16971.1"/>
    <property type="molecule type" value="Genomic_DNA"/>
</dbReference>
<keyword evidence="2" id="KW-0408">Iron</keyword>
<dbReference type="Proteomes" id="UP000254159">
    <property type="component" value="Unassembled WGS sequence"/>
</dbReference>
<sequence length="50" mass="5586">MEWSEKTRTPHCNTEKCVGCLLCGHVCPVGCIELGEVKFKKGEKEHPVTL</sequence>
<evidence type="ECO:0000313" key="5">
    <source>
        <dbReference type="EMBL" id="STI16971.1"/>
    </source>
</evidence>
<reference evidence="5 6" key="1">
    <citation type="submission" date="2018-06" db="EMBL/GenBank/DDBJ databases">
        <authorList>
            <consortium name="Pathogen Informatics"/>
            <person name="Doyle S."/>
        </authorList>
    </citation>
    <scope>NUCLEOTIDE SEQUENCE [LARGE SCALE GENOMIC DNA]</scope>
    <source>
        <strain evidence="5 6">NCTC10865</strain>
    </source>
</reference>
<dbReference type="InterPro" id="IPR017900">
    <property type="entry name" value="4Fe4S_Fe_S_CS"/>
</dbReference>
<evidence type="ECO:0000256" key="1">
    <source>
        <dbReference type="ARBA" id="ARBA00022723"/>
    </source>
</evidence>
<dbReference type="Pfam" id="PF00037">
    <property type="entry name" value="Fer4"/>
    <property type="match status" value="1"/>
</dbReference>
<dbReference type="PROSITE" id="PS51379">
    <property type="entry name" value="4FE4S_FER_2"/>
    <property type="match status" value="1"/>
</dbReference>
<dbReference type="GO" id="GO:0051536">
    <property type="term" value="F:iron-sulfur cluster binding"/>
    <property type="evidence" value="ECO:0007669"/>
    <property type="project" value="UniProtKB-KW"/>
</dbReference>
<dbReference type="AlphaFoldDB" id="A0A376RFZ8"/>
<feature type="domain" description="4Fe-4S ferredoxin-type" evidence="4">
    <location>
        <begin position="8"/>
        <end position="37"/>
    </location>
</feature>
<dbReference type="PROSITE" id="PS00198">
    <property type="entry name" value="4FE4S_FER_1"/>
    <property type="match status" value="1"/>
</dbReference>
<gene>
    <name evidence="5" type="primary">yeiA_1</name>
    <name evidence="5" type="ORF">NCTC10865_02247</name>
</gene>
<evidence type="ECO:0000256" key="3">
    <source>
        <dbReference type="ARBA" id="ARBA00023014"/>
    </source>
</evidence>
<dbReference type="GO" id="GO:0046872">
    <property type="term" value="F:metal ion binding"/>
    <property type="evidence" value="ECO:0007669"/>
    <property type="project" value="UniProtKB-KW"/>
</dbReference>
<dbReference type="InterPro" id="IPR017896">
    <property type="entry name" value="4Fe4S_Fe-S-bd"/>
</dbReference>
<accession>A0A376RFZ8</accession>
<dbReference type="Gene3D" id="3.30.70.20">
    <property type="match status" value="1"/>
</dbReference>
<evidence type="ECO:0000259" key="4">
    <source>
        <dbReference type="PROSITE" id="PS51379"/>
    </source>
</evidence>
<proteinExistence type="predicted"/>
<dbReference type="GO" id="GO:0004159">
    <property type="term" value="F:dihydropyrimidine dehydrogenase (NAD+) activity"/>
    <property type="evidence" value="ECO:0007669"/>
    <property type="project" value="UniProtKB-EC"/>
</dbReference>
<evidence type="ECO:0000313" key="6">
    <source>
        <dbReference type="Proteomes" id="UP000254159"/>
    </source>
</evidence>
<organism evidence="5 6">
    <name type="scientific">Escherichia coli</name>
    <dbReference type="NCBI Taxonomy" id="562"/>
    <lineage>
        <taxon>Bacteria</taxon>
        <taxon>Pseudomonadati</taxon>
        <taxon>Pseudomonadota</taxon>
        <taxon>Gammaproteobacteria</taxon>
        <taxon>Enterobacterales</taxon>
        <taxon>Enterobacteriaceae</taxon>
        <taxon>Escherichia</taxon>
    </lineage>
</organism>
<protein>
    <submittedName>
        <fullName evidence="5">Dihydropyrimidine dehydrogenase</fullName>
        <ecNumber evidence="5">1.3.1.1</ecNumber>
    </submittedName>
</protein>
<keyword evidence="1" id="KW-0479">Metal-binding</keyword>
<dbReference type="EC" id="1.3.1.1" evidence="5"/>
<evidence type="ECO:0000256" key="2">
    <source>
        <dbReference type="ARBA" id="ARBA00023004"/>
    </source>
</evidence>